<dbReference type="Proteomes" id="UP000821853">
    <property type="component" value="Unassembled WGS sequence"/>
</dbReference>
<dbReference type="GO" id="GO:0005886">
    <property type="term" value="C:plasma membrane"/>
    <property type="evidence" value="ECO:0007669"/>
    <property type="project" value="TreeGrafter"/>
</dbReference>
<dbReference type="GO" id="GO:0003990">
    <property type="term" value="F:acetylcholinesterase activity"/>
    <property type="evidence" value="ECO:0007669"/>
    <property type="project" value="TreeGrafter"/>
</dbReference>
<dbReference type="OMA" id="AVEGYHY"/>
<feature type="transmembrane region" description="Helical" evidence="6">
    <location>
        <begin position="193"/>
        <end position="219"/>
    </location>
</feature>
<accession>A0A9J6GEX9</accession>
<keyword evidence="3" id="KW-0378">Hydrolase</keyword>
<keyword evidence="4" id="KW-0325">Glycoprotein</keyword>
<keyword evidence="2" id="KW-0719">Serine esterase</keyword>
<feature type="compositionally biased region" description="Low complexity" evidence="5">
    <location>
        <begin position="1"/>
        <end position="18"/>
    </location>
</feature>
<organism evidence="8 9">
    <name type="scientific">Haemaphysalis longicornis</name>
    <name type="common">Bush tick</name>
    <dbReference type="NCBI Taxonomy" id="44386"/>
    <lineage>
        <taxon>Eukaryota</taxon>
        <taxon>Metazoa</taxon>
        <taxon>Ecdysozoa</taxon>
        <taxon>Arthropoda</taxon>
        <taxon>Chelicerata</taxon>
        <taxon>Arachnida</taxon>
        <taxon>Acari</taxon>
        <taxon>Parasitiformes</taxon>
        <taxon>Ixodida</taxon>
        <taxon>Ixodoidea</taxon>
        <taxon>Ixodidae</taxon>
        <taxon>Haemaphysalinae</taxon>
        <taxon>Haemaphysalis</taxon>
    </lineage>
</organism>
<evidence type="ECO:0000313" key="9">
    <source>
        <dbReference type="Proteomes" id="UP000821853"/>
    </source>
</evidence>
<comment type="caution">
    <text evidence="8">The sequence shown here is derived from an EMBL/GenBank/DDBJ whole genome shotgun (WGS) entry which is preliminary data.</text>
</comment>
<gene>
    <name evidence="8" type="ORF">HPB48_021544</name>
</gene>
<keyword evidence="6" id="KW-0472">Membrane</keyword>
<dbReference type="AlphaFoldDB" id="A0A9J6GEX9"/>
<evidence type="ECO:0000256" key="4">
    <source>
        <dbReference type="ARBA" id="ARBA00023180"/>
    </source>
</evidence>
<dbReference type="SUPFAM" id="SSF53474">
    <property type="entry name" value="alpha/beta-Hydrolases"/>
    <property type="match status" value="1"/>
</dbReference>
<proteinExistence type="inferred from homology"/>
<feature type="region of interest" description="Disordered" evidence="5">
    <location>
        <begin position="123"/>
        <end position="148"/>
    </location>
</feature>
<evidence type="ECO:0000256" key="5">
    <source>
        <dbReference type="SAM" id="MobiDB-lite"/>
    </source>
</evidence>
<keyword evidence="6" id="KW-0812">Transmembrane</keyword>
<dbReference type="InterPro" id="IPR029058">
    <property type="entry name" value="AB_hydrolase_fold"/>
</dbReference>
<evidence type="ECO:0000259" key="7">
    <source>
        <dbReference type="Pfam" id="PF00135"/>
    </source>
</evidence>
<dbReference type="InterPro" id="IPR050654">
    <property type="entry name" value="AChE-related_enzymes"/>
</dbReference>
<evidence type="ECO:0000256" key="3">
    <source>
        <dbReference type="ARBA" id="ARBA00022801"/>
    </source>
</evidence>
<evidence type="ECO:0000256" key="1">
    <source>
        <dbReference type="ARBA" id="ARBA00005964"/>
    </source>
</evidence>
<reference evidence="8 9" key="1">
    <citation type="journal article" date="2020" name="Cell">
        <title>Large-Scale Comparative Analyses of Tick Genomes Elucidate Their Genetic Diversity and Vector Capacities.</title>
        <authorList>
            <consortium name="Tick Genome and Microbiome Consortium (TIGMIC)"/>
            <person name="Jia N."/>
            <person name="Wang J."/>
            <person name="Shi W."/>
            <person name="Du L."/>
            <person name="Sun Y."/>
            <person name="Zhan W."/>
            <person name="Jiang J.F."/>
            <person name="Wang Q."/>
            <person name="Zhang B."/>
            <person name="Ji P."/>
            <person name="Bell-Sakyi L."/>
            <person name="Cui X.M."/>
            <person name="Yuan T.T."/>
            <person name="Jiang B.G."/>
            <person name="Yang W.F."/>
            <person name="Lam T.T."/>
            <person name="Chang Q.C."/>
            <person name="Ding S.J."/>
            <person name="Wang X.J."/>
            <person name="Zhu J.G."/>
            <person name="Ruan X.D."/>
            <person name="Zhao L."/>
            <person name="Wei J.T."/>
            <person name="Ye R.Z."/>
            <person name="Que T.C."/>
            <person name="Du C.H."/>
            <person name="Zhou Y.H."/>
            <person name="Cheng J.X."/>
            <person name="Dai P.F."/>
            <person name="Guo W.B."/>
            <person name="Han X.H."/>
            <person name="Huang E.J."/>
            <person name="Li L.F."/>
            <person name="Wei W."/>
            <person name="Gao Y.C."/>
            <person name="Liu J.Z."/>
            <person name="Shao H.Z."/>
            <person name="Wang X."/>
            <person name="Wang C.C."/>
            <person name="Yang T.C."/>
            <person name="Huo Q.B."/>
            <person name="Li W."/>
            <person name="Chen H.Y."/>
            <person name="Chen S.E."/>
            <person name="Zhou L.G."/>
            <person name="Ni X.B."/>
            <person name="Tian J.H."/>
            <person name="Sheng Y."/>
            <person name="Liu T."/>
            <person name="Pan Y.S."/>
            <person name="Xia L.Y."/>
            <person name="Li J."/>
            <person name="Zhao F."/>
            <person name="Cao W.C."/>
        </authorList>
    </citation>
    <scope>NUCLEOTIDE SEQUENCE [LARGE SCALE GENOMIC DNA]</scope>
    <source>
        <strain evidence="8">HaeL-2018</strain>
    </source>
</reference>
<evidence type="ECO:0000256" key="6">
    <source>
        <dbReference type="SAM" id="Phobius"/>
    </source>
</evidence>
<dbReference type="InterPro" id="IPR002018">
    <property type="entry name" value="CarbesteraseB"/>
</dbReference>
<sequence length="683" mass="71030">MESVADEPPTATEARPAANKAVRGTATWPTPVHTTSTTAAPRLAKRRRSRDSRTRRRPSAAPTTGSSFEGTQSESQSKSHRQRRLAKKSAEASAVAGVAGDDAQRVPAAATALTSVAQAQLPAAPPAAPVGPAARGATASTATAPAAHADQRGAIGAALPAAPPAAPVEDAAAPAQPAAVPATGKRNAQQEKILSFVAGIMIVVAAGIALASIVAAMLAPADESASGCPPLEKTLKDDTVVVATSVGRLIGRRVTVNGVLLSRFLGVPFAESTAGQRRFAQPVLLHTPCEVREALVLREPCTQWYNGNVSGSEDCLHVNVWAPALPPGPADAKRALAVVITGEWFENGSNSDRDWSDLAAAGRLVVVAPNHRQGVLGFLRSTDVGAGVTPDVALEDVRSAVAWARGNAAAFDADATRLVFVGRGSGAYMLSAAELNMTSGTVLRAVYHGIVLGSLLPNHPEGGGAYSRLSSQVNCTGIKDAAAWVRCLRAVSANDLIEASLALPLGFAPETNVATTVAGASTPSHAVIAGSDTAAVAALFEERLLPLAPRGVNKTVQELWDYALSTFSAASRNRRDFQRGSMDDLFTLLHHLVSACPMRRWALAGPEGYHYMAGSSELFDPPLNLSSLARFAAEGTVPTLANGTAWPSLRNSLFTRVITGNGQQLTDINKYCEHTEVVYLKAT</sequence>
<name>A0A9J6GEX9_HAELO</name>
<feature type="compositionally biased region" description="Low complexity" evidence="5">
    <location>
        <begin position="130"/>
        <end position="148"/>
    </location>
</feature>
<feature type="compositionally biased region" description="Basic residues" evidence="5">
    <location>
        <begin position="78"/>
        <end position="87"/>
    </location>
</feature>
<dbReference type="Gene3D" id="3.40.50.1820">
    <property type="entry name" value="alpha/beta hydrolase"/>
    <property type="match status" value="1"/>
</dbReference>
<dbReference type="PANTHER" id="PTHR43918">
    <property type="entry name" value="ACETYLCHOLINESTERASE"/>
    <property type="match status" value="1"/>
</dbReference>
<dbReference type="PANTHER" id="PTHR43918:SF4">
    <property type="entry name" value="CARBOXYLIC ESTER HYDROLASE"/>
    <property type="match status" value="1"/>
</dbReference>
<protein>
    <recommendedName>
        <fullName evidence="7">Carboxylesterase type B domain-containing protein</fullName>
    </recommendedName>
</protein>
<feature type="compositionally biased region" description="Low complexity" evidence="5">
    <location>
        <begin position="25"/>
        <end position="42"/>
    </location>
</feature>
<feature type="compositionally biased region" description="Polar residues" evidence="5">
    <location>
        <begin position="65"/>
        <end position="76"/>
    </location>
</feature>
<dbReference type="Pfam" id="PF00135">
    <property type="entry name" value="COesterase"/>
    <property type="match status" value="1"/>
</dbReference>
<dbReference type="GO" id="GO:0006581">
    <property type="term" value="P:acetylcholine catabolic process"/>
    <property type="evidence" value="ECO:0007669"/>
    <property type="project" value="TreeGrafter"/>
</dbReference>
<dbReference type="GO" id="GO:0019695">
    <property type="term" value="P:choline metabolic process"/>
    <property type="evidence" value="ECO:0007669"/>
    <property type="project" value="TreeGrafter"/>
</dbReference>
<keyword evidence="9" id="KW-1185">Reference proteome</keyword>
<feature type="compositionally biased region" description="Basic residues" evidence="5">
    <location>
        <begin position="43"/>
        <end position="58"/>
    </location>
</feature>
<dbReference type="OrthoDB" id="6511217at2759"/>
<evidence type="ECO:0000313" key="8">
    <source>
        <dbReference type="EMBL" id="KAH9376982.1"/>
    </source>
</evidence>
<feature type="domain" description="Carboxylesterase type B" evidence="7">
    <location>
        <begin position="240"/>
        <end position="520"/>
    </location>
</feature>
<keyword evidence="6" id="KW-1133">Transmembrane helix</keyword>
<feature type="region of interest" description="Disordered" evidence="5">
    <location>
        <begin position="1"/>
        <end position="91"/>
    </location>
</feature>
<dbReference type="GO" id="GO:0005615">
    <property type="term" value="C:extracellular space"/>
    <property type="evidence" value="ECO:0007669"/>
    <property type="project" value="TreeGrafter"/>
</dbReference>
<dbReference type="EMBL" id="JABSTR010000008">
    <property type="protein sequence ID" value="KAH9376982.1"/>
    <property type="molecule type" value="Genomic_DNA"/>
</dbReference>
<evidence type="ECO:0000256" key="2">
    <source>
        <dbReference type="ARBA" id="ARBA00022487"/>
    </source>
</evidence>
<dbReference type="VEuPathDB" id="VectorBase:HLOH_063174"/>
<comment type="similarity">
    <text evidence="1">Belongs to the type-B carboxylesterase/lipase family.</text>
</comment>